<evidence type="ECO:0000313" key="1">
    <source>
        <dbReference type="EMBL" id="SMG44474.1"/>
    </source>
</evidence>
<dbReference type="AlphaFoldDB" id="A0A1X7KSG1"/>
<organism evidence="1 2">
    <name type="scientific">Sphingobacterium psychroaquaticum</name>
    <dbReference type="NCBI Taxonomy" id="561061"/>
    <lineage>
        <taxon>Bacteria</taxon>
        <taxon>Pseudomonadati</taxon>
        <taxon>Bacteroidota</taxon>
        <taxon>Sphingobacteriia</taxon>
        <taxon>Sphingobacteriales</taxon>
        <taxon>Sphingobacteriaceae</taxon>
        <taxon>Sphingobacterium</taxon>
    </lineage>
</organism>
<reference evidence="1 2" key="1">
    <citation type="submission" date="2017-04" db="EMBL/GenBank/DDBJ databases">
        <authorList>
            <person name="Afonso C.L."/>
            <person name="Miller P.J."/>
            <person name="Scott M.A."/>
            <person name="Spackman E."/>
            <person name="Goraichik I."/>
            <person name="Dimitrov K.M."/>
            <person name="Suarez D.L."/>
            <person name="Swayne D.E."/>
        </authorList>
    </citation>
    <scope>NUCLEOTIDE SEQUENCE [LARGE SCALE GENOMIC DNA]</scope>
    <source>
        <strain evidence="1 2">DSM 22418</strain>
    </source>
</reference>
<name>A0A1X7KSG1_9SPHI</name>
<sequence length="204" mass="24018">MFERFQEAARTAYLDLKSNNKLDFSREWPSTGELKKWCLRTYARGLSQDDIRVFHLFFNDSHHDDDLERVIMRFSSDKFRPLRNFIIGETQQPAEKAIKLLAVLINLEPRPYKSSDWVHIERTCIDQHEDVVPTTNENTILPKKKSIIRQSKRRFYLIRGRLLTIACSVSVYMTAPKGNKSEKIKGSLWRSIARMSAYTMKLFL</sequence>
<protein>
    <submittedName>
        <fullName evidence="1">Uncharacterized protein</fullName>
    </submittedName>
</protein>
<keyword evidence="2" id="KW-1185">Reference proteome</keyword>
<dbReference type="Proteomes" id="UP000192980">
    <property type="component" value="Unassembled WGS sequence"/>
</dbReference>
<dbReference type="EMBL" id="FXAU01000006">
    <property type="protein sequence ID" value="SMG44474.1"/>
    <property type="molecule type" value="Genomic_DNA"/>
</dbReference>
<proteinExistence type="predicted"/>
<dbReference type="OrthoDB" id="1340494at2"/>
<gene>
    <name evidence="1" type="ORF">SAMN05660862_3177</name>
</gene>
<evidence type="ECO:0000313" key="2">
    <source>
        <dbReference type="Proteomes" id="UP000192980"/>
    </source>
</evidence>
<accession>A0A1X7KSG1</accession>
<dbReference type="RefSeq" id="WP_085473875.1">
    <property type="nucleotide sequence ID" value="NZ_FXAU01000006.1"/>
</dbReference>